<dbReference type="AlphaFoldDB" id="A0A8X7YTQ2"/>
<sequence length="309" mass="35106">MRERVNLIDNNLVCIEYDNENRLLPKVYIDDSIFWELCYPWYDSLIIKLVSKNIDDRAKVINGGPWMLFYHYLAVHNWSPEFIPSTTKINTAMVDVYTLDVEQGCFACICVEIDLDQPIVGRLWIKYNCYKVKYKGLHLICNSCGCYEHLGRDCKVLSSHSVLAEGMVVDAPKATVARGHMNNGNGSTIQAVSQGAWALIRDFNEIRYGYSFYKWKNDLSNAYVEHLLVAISFYKSLFCSNDSIELNALEDVVVPRLLSERVAEPAKPITKKEVGIALRSMGSYKAPGTMDSLVDYVHISDSNSKVNDL</sequence>
<evidence type="ECO:0000313" key="1">
    <source>
        <dbReference type="EMBL" id="KAG6757064.1"/>
    </source>
</evidence>
<accession>A0A8X7YTQ2</accession>
<proteinExistence type="predicted"/>
<protein>
    <recommendedName>
        <fullName evidence="3">DUF4283 domain-containing protein</fullName>
    </recommendedName>
</protein>
<keyword evidence="2" id="KW-1185">Reference proteome</keyword>
<evidence type="ECO:0000313" key="2">
    <source>
        <dbReference type="Proteomes" id="UP000886885"/>
    </source>
</evidence>
<reference evidence="1" key="1">
    <citation type="journal article" date="2020" name="bioRxiv">
        <title>Hybrid origin of Populus tomentosa Carr. identified through genome sequencing and phylogenomic analysis.</title>
        <authorList>
            <person name="An X."/>
            <person name="Gao K."/>
            <person name="Chen Z."/>
            <person name="Li J."/>
            <person name="Yang X."/>
            <person name="Yang X."/>
            <person name="Zhou J."/>
            <person name="Guo T."/>
            <person name="Zhao T."/>
            <person name="Huang S."/>
            <person name="Miao D."/>
            <person name="Khan W.U."/>
            <person name="Rao P."/>
            <person name="Ye M."/>
            <person name="Lei B."/>
            <person name="Liao W."/>
            <person name="Wang J."/>
            <person name="Ji L."/>
            <person name="Li Y."/>
            <person name="Guo B."/>
            <person name="Mustafa N.S."/>
            <person name="Li S."/>
            <person name="Yun Q."/>
            <person name="Keller S.R."/>
            <person name="Mao J."/>
            <person name="Zhang R."/>
            <person name="Strauss S.H."/>
        </authorList>
    </citation>
    <scope>NUCLEOTIDE SEQUENCE</scope>
    <source>
        <strain evidence="1">GM15</strain>
        <tissue evidence="1">Leaf</tissue>
    </source>
</reference>
<evidence type="ECO:0008006" key="3">
    <source>
        <dbReference type="Google" id="ProtNLM"/>
    </source>
</evidence>
<dbReference type="InterPro" id="IPR040256">
    <property type="entry name" value="At4g02000-like"/>
</dbReference>
<dbReference type="OrthoDB" id="851886at2759"/>
<dbReference type="Proteomes" id="UP000886885">
    <property type="component" value="Chromosome 10D"/>
</dbReference>
<dbReference type="PANTHER" id="PTHR31286">
    <property type="entry name" value="GLYCINE-RICH CELL WALL STRUCTURAL PROTEIN 1.8-LIKE"/>
    <property type="match status" value="1"/>
</dbReference>
<organism evidence="1 2">
    <name type="scientific">Populus tomentosa</name>
    <name type="common">Chinese white poplar</name>
    <dbReference type="NCBI Taxonomy" id="118781"/>
    <lineage>
        <taxon>Eukaryota</taxon>
        <taxon>Viridiplantae</taxon>
        <taxon>Streptophyta</taxon>
        <taxon>Embryophyta</taxon>
        <taxon>Tracheophyta</taxon>
        <taxon>Spermatophyta</taxon>
        <taxon>Magnoliopsida</taxon>
        <taxon>eudicotyledons</taxon>
        <taxon>Gunneridae</taxon>
        <taxon>Pentapetalae</taxon>
        <taxon>rosids</taxon>
        <taxon>fabids</taxon>
        <taxon>Malpighiales</taxon>
        <taxon>Salicaceae</taxon>
        <taxon>Saliceae</taxon>
        <taxon>Populus</taxon>
    </lineage>
</organism>
<gene>
    <name evidence="1" type="ORF">POTOM_037365</name>
</gene>
<comment type="caution">
    <text evidence="1">The sequence shown here is derived from an EMBL/GenBank/DDBJ whole genome shotgun (WGS) entry which is preliminary data.</text>
</comment>
<dbReference type="EMBL" id="JAAWWB010000020">
    <property type="protein sequence ID" value="KAG6757064.1"/>
    <property type="molecule type" value="Genomic_DNA"/>
</dbReference>
<name>A0A8X7YTQ2_POPTO</name>
<dbReference type="PANTHER" id="PTHR31286:SF171">
    <property type="entry name" value="CCHC-TYPE DOMAIN-CONTAINING PROTEIN"/>
    <property type="match status" value="1"/>
</dbReference>